<evidence type="ECO:0000313" key="1">
    <source>
        <dbReference type="EMBL" id="BCD83663.1"/>
    </source>
</evidence>
<reference evidence="1" key="1">
    <citation type="submission" date="2020-05" db="EMBL/GenBank/DDBJ databases">
        <title>Complete genome sequence of Pseudomonas sp. Sm006.</title>
        <authorList>
            <person name="Takeuchi K."/>
            <person name="Someya N."/>
        </authorList>
    </citation>
    <scope>NUCLEOTIDE SEQUENCE</scope>
    <source>
        <strain evidence="1">Sm006</strain>
    </source>
</reference>
<keyword evidence="3" id="KW-1185">Reference proteome</keyword>
<gene>
    <name evidence="2" type="ORF">ABS648_20655</name>
    <name evidence="1" type="ORF">PSm6_00700</name>
</gene>
<dbReference type="EMBL" id="CP158373">
    <property type="protein sequence ID" value="XBY62353.1"/>
    <property type="molecule type" value="Genomic_DNA"/>
</dbReference>
<sequence>MKAMEAMLRIAGRTRLLAGLYAIALGSGCTVIHVVGESGTVETHYLPGIAYIRIDPGKKPLYVHQRSYGIAASNKALSLGFGDFEQVTVEREDASACLLISINSNSNKNDFSFQTQEPDHVCKAPITEIRNSIGEHIAGQPD</sequence>
<organism evidence="2">
    <name type="scientific">Pseudomonas solani</name>
    <dbReference type="NCBI Taxonomy" id="2731552"/>
    <lineage>
        <taxon>Bacteria</taxon>
        <taxon>Pseudomonadati</taxon>
        <taxon>Pseudomonadota</taxon>
        <taxon>Gammaproteobacteria</taxon>
        <taxon>Pseudomonadales</taxon>
        <taxon>Pseudomonadaceae</taxon>
        <taxon>Pseudomonas</taxon>
    </lineage>
</organism>
<evidence type="ECO:0000313" key="3">
    <source>
        <dbReference type="Proteomes" id="UP001064896"/>
    </source>
</evidence>
<protein>
    <recommendedName>
        <fullName evidence="4">Lipoprotein</fullName>
    </recommendedName>
</protein>
<dbReference type="PROSITE" id="PS51257">
    <property type="entry name" value="PROKAR_LIPOPROTEIN"/>
    <property type="match status" value="1"/>
</dbReference>
<evidence type="ECO:0008006" key="4">
    <source>
        <dbReference type="Google" id="ProtNLM"/>
    </source>
</evidence>
<evidence type="ECO:0000313" key="2">
    <source>
        <dbReference type="EMBL" id="XBY62353.1"/>
    </source>
</evidence>
<name>A0AAU7XX25_9PSED</name>
<proteinExistence type="predicted"/>
<reference evidence="2" key="2">
    <citation type="submission" date="2023-08" db="EMBL/GenBank/DDBJ databases">
        <title>Increased levels of nutrients transform a symbiont into a lethal pathobiont.</title>
        <authorList>
            <person name="Lachnit T."/>
            <person name="Ulrich L."/>
            <person name="Willmer F.M."/>
            <person name="Hasenbein T."/>
            <person name="Steiner L.X."/>
            <person name="Wolters M."/>
            <person name="Herbst E.M."/>
            <person name="Deines P."/>
        </authorList>
    </citation>
    <scope>NUCLEOTIDE SEQUENCE</scope>
    <source>
        <strain evidence="2">T3</strain>
    </source>
</reference>
<accession>A0AAU7XX25</accession>
<dbReference type="AlphaFoldDB" id="A0AAU7XX25"/>
<dbReference type="RefSeq" id="WP_169708405.1">
    <property type="nucleotide sequence ID" value="NZ_AP023081.1"/>
</dbReference>
<dbReference type="EMBL" id="AP023081">
    <property type="protein sequence ID" value="BCD83663.1"/>
    <property type="molecule type" value="Genomic_DNA"/>
</dbReference>
<dbReference type="Proteomes" id="UP001064896">
    <property type="component" value="Chromosome"/>
</dbReference>